<organism evidence="2 3">
    <name type="scientific">Halosimplex rubrum</name>
    <dbReference type="NCBI Taxonomy" id="869889"/>
    <lineage>
        <taxon>Archaea</taxon>
        <taxon>Methanobacteriati</taxon>
        <taxon>Methanobacteriota</taxon>
        <taxon>Stenosarchaea group</taxon>
        <taxon>Halobacteria</taxon>
        <taxon>Halobacteriales</taxon>
        <taxon>Haloarculaceae</taxon>
        <taxon>Halosimplex</taxon>
    </lineage>
</organism>
<proteinExistence type="predicted"/>
<keyword evidence="1" id="KW-0812">Transmembrane</keyword>
<dbReference type="GeneID" id="56080600"/>
<feature type="transmembrane region" description="Helical" evidence="1">
    <location>
        <begin position="67"/>
        <end position="95"/>
    </location>
</feature>
<dbReference type="Proteomes" id="UP000509667">
    <property type="component" value="Chromosome"/>
</dbReference>
<dbReference type="RefSeq" id="WP_179909668.1">
    <property type="nucleotide sequence ID" value="NZ_CP058910.1"/>
</dbReference>
<dbReference type="AlphaFoldDB" id="A0A7D5P6M3"/>
<evidence type="ECO:0000256" key="1">
    <source>
        <dbReference type="SAM" id="Phobius"/>
    </source>
</evidence>
<name>A0A7D5P6M3_9EURY</name>
<protein>
    <submittedName>
        <fullName evidence="2">Uncharacterized protein</fullName>
    </submittedName>
</protein>
<sequence>MDDLDDDRIDELVQRALDEEVEVDAQRNTSYKPLVDTPKAQIIVNRRLITEIRELESSLESYKKRSLYMTSATILLSVILVLLGTLQFLTAIGVVG</sequence>
<keyword evidence="1" id="KW-1133">Transmembrane helix</keyword>
<evidence type="ECO:0000313" key="3">
    <source>
        <dbReference type="Proteomes" id="UP000509667"/>
    </source>
</evidence>
<accession>A0A7D5P6M3</accession>
<dbReference type="EMBL" id="CP058910">
    <property type="protein sequence ID" value="QLH79804.1"/>
    <property type="molecule type" value="Genomic_DNA"/>
</dbReference>
<keyword evidence="3" id="KW-1185">Reference proteome</keyword>
<evidence type="ECO:0000313" key="2">
    <source>
        <dbReference type="EMBL" id="QLH79804.1"/>
    </source>
</evidence>
<dbReference type="KEGG" id="hrr:HZS55_22015"/>
<reference evidence="2 3" key="1">
    <citation type="submission" date="2020-07" db="EMBL/GenBank/DDBJ databases">
        <title>Halosimplex pelagicum sp. nov. and Halosimplex rubrum sp. nov., isolated from salted brown alga Laminaria, and emended description of the genus Halosimplex.</title>
        <authorList>
            <person name="Cui H."/>
        </authorList>
    </citation>
    <scope>NUCLEOTIDE SEQUENCE [LARGE SCALE GENOMIC DNA]</scope>
    <source>
        <strain evidence="2 3">R27</strain>
    </source>
</reference>
<keyword evidence="1" id="KW-0472">Membrane</keyword>
<gene>
    <name evidence="2" type="ORF">HZS55_22015</name>
</gene>